<comment type="caution">
    <text evidence="12">The sequence shown here is derived from an EMBL/GenBank/DDBJ whole genome shotgun (WGS) entry which is preliminary data.</text>
</comment>
<dbReference type="Gene3D" id="1.20.1070.10">
    <property type="entry name" value="Rhodopsin 7-helix transmembrane proteins"/>
    <property type="match status" value="1"/>
</dbReference>
<organism evidence="12 13">
    <name type="scientific">Stichopus japonicus</name>
    <name type="common">Sea cucumber</name>
    <dbReference type="NCBI Taxonomy" id="307972"/>
    <lineage>
        <taxon>Eukaryota</taxon>
        <taxon>Metazoa</taxon>
        <taxon>Echinodermata</taxon>
        <taxon>Eleutherozoa</taxon>
        <taxon>Echinozoa</taxon>
        <taxon>Holothuroidea</taxon>
        <taxon>Aspidochirotacea</taxon>
        <taxon>Aspidochirotida</taxon>
        <taxon>Stichopodidae</taxon>
        <taxon>Apostichopus</taxon>
    </lineage>
</organism>
<dbReference type="Pfam" id="PF00001">
    <property type="entry name" value="7tm_1"/>
    <property type="match status" value="1"/>
</dbReference>
<keyword evidence="4 8" id="KW-0297">G-protein coupled receptor</keyword>
<evidence type="ECO:0000256" key="4">
    <source>
        <dbReference type="ARBA" id="ARBA00023040"/>
    </source>
</evidence>
<dbReference type="PRINTS" id="PR00237">
    <property type="entry name" value="GPCRRHODOPSN"/>
</dbReference>
<name>A0A2G8KUC4_STIJA</name>
<dbReference type="InterPro" id="IPR017452">
    <property type="entry name" value="GPCR_Rhodpsn_7TM"/>
</dbReference>
<evidence type="ECO:0000256" key="1">
    <source>
        <dbReference type="ARBA" id="ARBA00004141"/>
    </source>
</evidence>
<evidence type="ECO:0000256" key="2">
    <source>
        <dbReference type="ARBA" id="ARBA00022692"/>
    </source>
</evidence>
<feature type="transmembrane region" description="Helical" evidence="10">
    <location>
        <begin position="348"/>
        <end position="372"/>
    </location>
</feature>
<feature type="transmembrane region" description="Helical" evidence="10">
    <location>
        <begin position="126"/>
        <end position="144"/>
    </location>
</feature>
<keyword evidence="13" id="KW-1185">Reference proteome</keyword>
<dbReference type="SUPFAM" id="SSF81321">
    <property type="entry name" value="Family A G protein-coupled receptor-like"/>
    <property type="match status" value="1"/>
</dbReference>
<feature type="transmembrane region" description="Helical" evidence="10">
    <location>
        <begin position="165"/>
        <end position="185"/>
    </location>
</feature>
<evidence type="ECO:0000256" key="7">
    <source>
        <dbReference type="ARBA" id="ARBA00023224"/>
    </source>
</evidence>
<keyword evidence="2 8" id="KW-0812">Transmembrane</keyword>
<dbReference type="PROSITE" id="PS00237">
    <property type="entry name" value="G_PROTEIN_RECEP_F1_1"/>
    <property type="match status" value="1"/>
</dbReference>
<feature type="compositionally biased region" description="Low complexity" evidence="9">
    <location>
        <begin position="273"/>
        <end position="283"/>
    </location>
</feature>
<evidence type="ECO:0000256" key="8">
    <source>
        <dbReference type="RuleBase" id="RU000688"/>
    </source>
</evidence>
<dbReference type="GO" id="GO:0004930">
    <property type="term" value="F:G protein-coupled receptor activity"/>
    <property type="evidence" value="ECO:0007669"/>
    <property type="project" value="UniProtKB-KW"/>
</dbReference>
<keyword evidence="3 10" id="KW-1133">Transmembrane helix</keyword>
<evidence type="ECO:0000256" key="3">
    <source>
        <dbReference type="ARBA" id="ARBA00022989"/>
    </source>
</evidence>
<feature type="domain" description="G-protein coupled receptors family 1 profile" evidence="11">
    <location>
        <begin position="56"/>
        <end position="406"/>
    </location>
</feature>
<feature type="compositionally biased region" description="Low complexity" evidence="9">
    <location>
        <begin position="292"/>
        <end position="301"/>
    </location>
</feature>
<feature type="transmembrane region" description="Helical" evidence="10">
    <location>
        <begin position="44"/>
        <end position="65"/>
    </location>
</feature>
<dbReference type="PANTHER" id="PTHR24243:SF208">
    <property type="entry name" value="PYROKININ-1 RECEPTOR"/>
    <property type="match status" value="1"/>
</dbReference>
<evidence type="ECO:0000256" key="5">
    <source>
        <dbReference type="ARBA" id="ARBA00023136"/>
    </source>
</evidence>
<keyword evidence="7 8" id="KW-0807">Transducer</keyword>
<dbReference type="OrthoDB" id="5967898at2759"/>
<evidence type="ECO:0000313" key="12">
    <source>
        <dbReference type="EMBL" id="PIK51613.1"/>
    </source>
</evidence>
<evidence type="ECO:0000256" key="9">
    <source>
        <dbReference type="SAM" id="MobiDB-lite"/>
    </source>
</evidence>
<evidence type="ECO:0000259" key="11">
    <source>
        <dbReference type="PROSITE" id="PS50262"/>
    </source>
</evidence>
<feature type="transmembrane region" description="Helical" evidence="10">
    <location>
        <begin position="205"/>
        <end position="232"/>
    </location>
</feature>
<dbReference type="PANTHER" id="PTHR24243">
    <property type="entry name" value="G-PROTEIN COUPLED RECEPTOR"/>
    <property type="match status" value="1"/>
</dbReference>
<dbReference type="InterPro" id="IPR000276">
    <property type="entry name" value="GPCR_Rhodpsn"/>
</dbReference>
<reference evidence="12 13" key="1">
    <citation type="journal article" date="2017" name="PLoS Biol.">
        <title>The sea cucumber genome provides insights into morphological evolution and visceral regeneration.</title>
        <authorList>
            <person name="Zhang X."/>
            <person name="Sun L."/>
            <person name="Yuan J."/>
            <person name="Sun Y."/>
            <person name="Gao Y."/>
            <person name="Zhang L."/>
            <person name="Li S."/>
            <person name="Dai H."/>
            <person name="Hamel J.F."/>
            <person name="Liu C."/>
            <person name="Yu Y."/>
            <person name="Liu S."/>
            <person name="Lin W."/>
            <person name="Guo K."/>
            <person name="Jin S."/>
            <person name="Xu P."/>
            <person name="Storey K.B."/>
            <person name="Huan P."/>
            <person name="Zhang T."/>
            <person name="Zhou Y."/>
            <person name="Zhang J."/>
            <person name="Lin C."/>
            <person name="Li X."/>
            <person name="Xing L."/>
            <person name="Huo D."/>
            <person name="Sun M."/>
            <person name="Wang L."/>
            <person name="Mercier A."/>
            <person name="Li F."/>
            <person name="Yang H."/>
            <person name="Xiang J."/>
        </authorList>
    </citation>
    <scope>NUCLEOTIDE SEQUENCE [LARGE SCALE GENOMIC DNA]</scope>
    <source>
        <strain evidence="12">Shaxun</strain>
        <tissue evidence="12">Muscle</tissue>
    </source>
</reference>
<evidence type="ECO:0000256" key="6">
    <source>
        <dbReference type="ARBA" id="ARBA00023170"/>
    </source>
</evidence>
<sequence>MAELTTMNISIDDQIESNCVLLDLTNNEPLVLQLARSFDPIDLIILPIIALIGVPANFCFLFVVWKTPTMRTNLNKYLCTLATVDISVFVVGLGERYLAYLSPIAIDAHSKTFGSAGCVIQILPEFVYFASLLMLSLISLERYYAVCKPLKHRTFVGGKRTRRQILFVFLITFIIFSLLIPSRAIPTWYCFLYPQNGKYDDFPETIVYCGSISELATLISAICEPMAFYIALLANLMFSTRIIQELCKWDIPKKSATTGYRNRGVSETDDTDLSTSVTSVSATQTGADDTHTPSTAASPSTVKTISSGNSHHNYSLTTVSNKEDMLSSNKQKLINKQRSNQRAVTRMLLINGLVYFLCNAPLTIFYTVYTILNKFDIVIYNELLTYAFNAGQCLFYLNSALNPFIYGVMNASYRAAFVNAILPCRDKK</sequence>
<keyword evidence="5 10" id="KW-0472">Membrane</keyword>
<comment type="subcellular location">
    <subcellularLocation>
        <location evidence="1">Membrane</location>
        <topology evidence="1">Multi-pass membrane protein</topology>
    </subcellularLocation>
</comment>
<dbReference type="GO" id="GO:0005886">
    <property type="term" value="C:plasma membrane"/>
    <property type="evidence" value="ECO:0007669"/>
    <property type="project" value="TreeGrafter"/>
</dbReference>
<proteinExistence type="inferred from homology"/>
<dbReference type="AlphaFoldDB" id="A0A2G8KUC4"/>
<gene>
    <name evidence="12" type="ORF">BSL78_11485</name>
</gene>
<comment type="similarity">
    <text evidence="8">Belongs to the G-protein coupled receptor 1 family.</text>
</comment>
<protein>
    <submittedName>
        <fullName evidence="12">Putative growth hormone secretagogue receptor type 1-like</fullName>
    </submittedName>
</protein>
<dbReference type="STRING" id="307972.A0A2G8KUC4"/>
<feature type="region of interest" description="Disordered" evidence="9">
    <location>
        <begin position="260"/>
        <end position="309"/>
    </location>
</feature>
<dbReference type="EMBL" id="MRZV01000363">
    <property type="protein sequence ID" value="PIK51613.1"/>
    <property type="molecule type" value="Genomic_DNA"/>
</dbReference>
<dbReference type="CDD" id="cd00637">
    <property type="entry name" value="7tm_classA_rhodopsin-like"/>
    <property type="match status" value="1"/>
</dbReference>
<evidence type="ECO:0000256" key="10">
    <source>
        <dbReference type="SAM" id="Phobius"/>
    </source>
</evidence>
<evidence type="ECO:0000313" key="13">
    <source>
        <dbReference type="Proteomes" id="UP000230750"/>
    </source>
</evidence>
<dbReference type="PROSITE" id="PS50262">
    <property type="entry name" value="G_PROTEIN_RECEP_F1_2"/>
    <property type="match status" value="1"/>
</dbReference>
<accession>A0A2G8KUC4</accession>
<dbReference type="Proteomes" id="UP000230750">
    <property type="component" value="Unassembled WGS sequence"/>
</dbReference>
<keyword evidence="6 8" id="KW-0675">Receptor</keyword>
<feature type="transmembrane region" description="Helical" evidence="10">
    <location>
        <begin position="77"/>
        <end position="94"/>
    </location>
</feature>